<comment type="caution">
    <text evidence="1">The sequence shown here is derived from an EMBL/GenBank/DDBJ whole genome shotgun (WGS) entry which is preliminary data.</text>
</comment>
<dbReference type="AlphaFoldDB" id="A0A2M6WEY7"/>
<evidence type="ECO:0000313" key="2">
    <source>
        <dbReference type="Proteomes" id="UP000228809"/>
    </source>
</evidence>
<sequence>MSVSPCAGHPCDCNSCVFSSTGITKPAHSTVVVAREVYGCVKGFGDVLHNGSTLGQMRGKAFHPISPEGAAFLRESKNPLARHA</sequence>
<organism evidence="1 2">
    <name type="scientific">Candidatus Kaiserbacteria bacterium CG10_big_fil_rev_8_21_14_0_10_49_17</name>
    <dbReference type="NCBI Taxonomy" id="1974609"/>
    <lineage>
        <taxon>Bacteria</taxon>
        <taxon>Candidatus Kaiseribacteriota</taxon>
    </lineage>
</organism>
<protein>
    <submittedName>
        <fullName evidence="1">Uncharacterized protein</fullName>
    </submittedName>
</protein>
<accession>A0A2M6WEY7</accession>
<gene>
    <name evidence="1" type="ORF">COU17_00790</name>
</gene>
<name>A0A2M6WEY7_9BACT</name>
<evidence type="ECO:0000313" key="1">
    <source>
        <dbReference type="EMBL" id="PIT91315.1"/>
    </source>
</evidence>
<dbReference type="Proteomes" id="UP000228809">
    <property type="component" value="Unassembled WGS sequence"/>
</dbReference>
<reference evidence="2" key="1">
    <citation type="submission" date="2017-09" db="EMBL/GenBank/DDBJ databases">
        <title>Depth-based differentiation of microbial function through sediment-hosted aquifers and enrichment of novel symbionts in the deep terrestrial subsurface.</title>
        <authorList>
            <person name="Probst A.J."/>
            <person name="Ladd B."/>
            <person name="Jarett J.K."/>
            <person name="Geller-Mcgrath D.E."/>
            <person name="Sieber C.M.K."/>
            <person name="Emerson J.B."/>
            <person name="Anantharaman K."/>
            <person name="Thomas B.C."/>
            <person name="Malmstrom R."/>
            <person name="Stieglmeier M."/>
            <person name="Klingl A."/>
            <person name="Woyke T."/>
            <person name="Ryan C.M."/>
            <person name="Banfield J.F."/>
        </authorList>
    </citation>
    <scope>NUCLEOTIDE SEQUENCE [LARGE SCALE GENOMIC DNA]</scope>
</reference>
<proteinExistence type="predicted"/>
<dbReference type="EMBL" id="PFBJ01000004">
    <property type="protein sequence ID" value="PIT91315.1"/>
    <property type="molecule type" value="Genomic_DNA"/>
</dbReference>